<evidence type="ECO:0000256" key="1">
    <source>
        <dbReference type="SAM" id="MobiDB-lite"/>
    </source>
</evidence>
<name>A0A2X0KBV5_9ACTN</name>
<keyword evidence="2" id="KW-0732">Signal</keyword>
<dbReference type="Gene3D" id="2.120.10.10">
    <property type="match status" value="1"/>
</dbReference>
<feature type="signal peptide" evidence="2">
    <location>
        <begin position="1"/>
        <end position="27"/>
    </location>
</feature>
<gene>
    <name evidence="3" type="ORF">DN069_16770</name>
</gene>
<feature type="compositionally biased region" description="Polar residues" evidence="1">
    <location>
        <begin position="614"/>
        <end position="627"/>
    </location>
</feature>
<dbReference type="Proteomes" id="UP000248889">
    <property type="component" value="Unassembled WGS sequence"/>
</dbReference>
<evidence type="ECO:0008006" key="5">
    <source>
        <dbReference type="Google" id="ProtNLM"/>
    </source>
</evidence>
<keyword evidence="4" id="KW-1185">Reference proteome</keyword>
<dbReference type="RefSeq" id="WP_111501809.1">
    <property type="nucleotide sequence ID" value="NZ_QKYN01000065.1"/>
</dbReference>
<feature type="compositionally biased region" description="Polar residues" evidence="1">
    <location>
        <begin position="551"/>
        <end position="564"/>
    </location>
</feature>
<comment type="caution">
    <text evidence="3">The sequence shown here is derived from an EMBL/GenBank/DDBJ whole genome shotgun (WGS) entry which is preliminary data.</text>
</comment>
<dbReference type="OrthoDB" id="127969at2"/>
<dbReference type="InterPro" id="IPR036278">
    <property type="entry name" value="Sialidase_sf"/>
</dbReference>
<accession>A0A2X0KBV5</accession>
<organism evidence="3 4">
    <name type="scientific">Streptacidiphilus pinicola</name>
    <dbReference type="NCBI Taxonomy" id="2219663"/>
    <lineage>
        <taxon>Bacteria</taxon>
        <taxon>Bacillati</taxon>
        <taxon>Actinomycetota</taxon>
        <taxon>Actinomycetes</taxon>
        <taxon>Kitasatosporales</taxon>
        <taxon>Streptomycetaceae</taxon>
        <taxon>Streptacidiphilus</taxon>
    </lineage>
</organism>
<dbReference type="CDD" id="cd15482">
    <property type="entry name" value="Sialidase_non-viral"/>
    <property type="match status" value="1"/>
</dbReference>
<evidence type="ECO:0000313" key="3">
    <source>
        <dbReference type="EMBL" id="RAG84500.1"/>
    </source>
</evidence>
<dbReference type="EMBL" id="QKYN01000065">
    <property type="protein sequence ID" value="RAG84500.1"/>
    <property type="molecule type" value="Genomic_DNA"/>
</dbReference>
<dbReference type="AlphaFoldDB" id="A0A2X0KBV5"/>
<proteinExistence type="predicted"/>
<feature type="region of interest" description="Disordered" evidence="1">
    <location>
        <begin position="546"/>
        <end position="627"/>
    </location>
</feature>
<sequence length="627" mass="64871">MRAPGLALLVVPAILGALTLAPPGAAAAGAPDPGVGVVPQGLQSDAAFAGSGTAAHVSSTVPTETAVSCYRPEVPWAANHGPNDGYSGESACPGATTGEDTGAAGPYATQAGSNPGYPASGPMLVKDHSESDIRVDPTNPQHLIGSSKWIVSAEGYNHVLGFYESFDGGRSWPVQGHIPGYEGWTDNTDPVGAFDSYGDYYELLLPYQFFYNADGSHNSSVGTSREANPAVPSEVISVSVRPHGSTTASQWVSTHNGRPDYVASYDSIGNGPDKQWITIDTNPASPHFDRVYAMWVDFHHNVPVPFVSYADALPGGAHTDWSKPQALPEPPSTPQGATYLLPHVAPDGSVYTSITNFDPAHRAFGATMFVDSSADGGASWTTDGTAESGVVAPGATYNNTTFRSGIENTFATGTVKVNGHYPLYLAYEDDSTGVDDVLLTASYDGGATWSAPVQVNDNATPADEFQPNLAAAPDGTVSVAFYDRRLACPAAGTAEAAAAGLALDGANPNYSGALPPYGAANYCVNTAIQFYGPSLNPIGQNIRLSPHSFDPQLNSPSESATGNPTFLGDYFGNTVGQSSTAQSSTAQSSTGQSGAGAVDWTSSVTTYDDGGNPANRQQQLVTSIPVP</sequence>
<evidence type="ECO:0000256" key="2">
    <source>
        <dbReference type="SAM" id="SignalP"/>
    </source>
</evidence>
<reference evidence="3 4" key="1">
    <citation type="submission" date="2018-06" db="EMBL/GenBank/DDBJ databases">
        <title>Streptacidiphilus pinicola sp. nov., isolated from pine grove soil.</title>
        <authorList>
            <person name="Roh S.G."/>
            <person name="Park S."/>
            <person name="Kim M.-K."/>
            <person name="Yun B.-R."/>
            <person name="Park J."/>
            <person name="Kim M.J."/>
            <person name="Kim Y.S."/>
            <person name="Kim S.B."/>
        </authorList>
    </citation>
    <scope>NUCLEOTIDE SEQUENCE [LARGE SCALE GENOMIC DNA]</scope>
    <source>
        <strain evidence="3 4">MMS16-CNU450</strain>
    </source>
</reference>
<dbReference type="SUPFAM" id="SSF50939">
    <property type="entry name" value="Sialidases"/>
    <property type="match status" value="1"/>
</dbReference>
<protein>
    <recommendedName>
        <fullName evidence="5">Exo-alpha-sialidase</fullName>
    </recommendedName>
</protein>
<evidence type="ECO:0000313" key="4">
    <source>
        <dbReference type="Proteomes" id="UP000248889"/>
    </source>
</evidence>
<feature type="compositionally biased region" description="Low complexity" evidence="1">
    <location>
        <begin position="574"/>
        <end position="598"/>
    </location>
</feature>
<feature type="chain" id="PRO_5016088972" description="Exo-alpha-sialidase" evidence="2">
    <location>
        <begin position="28"/>
        <end position="627"/>
    </location>
</feature>